<dbReference type="Proteomes" id="UP000448867">
    <property type="component" value="Unassembled WGS sequence"/>
</dbReference>
<organism evidence="1 2">
    <name type="scientific">Metabacillus lacus</name>
    <dbReference type="NCBI Taxonomy" id="1983721"/>
    <lineage>
        <taxon>Bacteria</taxon>
        <taxon>Bacillati</taxon>
        <taxon>Bacillota</taxon>
        <taxon>Bacilli</taxon>
        <taxon>Bacillales</taxon>
        <taxon>Bacillaceae</taxon>
        <taxon>Metabacillus</taxon>
    </lineage>
</organism>
<evidence type="ECO:0000313" key="2">
    <source>
        <dbReference type="Proteomes" id="UP000448867"/>
    </source>
</evidence>
<gene>
    <name evidence="1" type="ORF">GJU40_16200</name>
</gene>
<dbReference type="PROSITE" id="PS51257">
    <property type="entry name" value="PROKAR_LIPOPROTEIN"/>
    <property type="match status" value="1"/>
</dbReference>
<protein>
    <recommendedName>
        <fullName evidence="3">Lipoprotein</fullName>
    </recommendedName>
</protein>
<dbReference type="RefSeq" id="WP_154309148.1">
    <property type="nucleotide sequence ID" value="NZ_WKKI01000042.1"/>
</dbReference>
<reference evidence="1 2" key="1">
    <citation type="submission" date="2019-11" db="EMBL/GenBank/DDBJ databases">
        <title>Bacillus lacus genome.</title>
        <authorList>
            <person name="Allen C.J."/>
            <person name="Newman J.D."/>
        </authorList>
    </citation>
    <scope>NUCLEOTIDE SEQUENCE [LARGE SCALE GENOMIC DNA]</scope>
    <source>
        <strain evidence="1 2">KCTC 33946</strain>
    </source>
</reference>
<dbReference type="AlphaFoldDB" id="A0A7X2M145"/>
<keyword evidence="2" id="KW-1185">Reference proteome</keyword>
<evidence type="ECO:0000313" key="1">
    <source>
        <dbReference type="EMBL" id="MRX73684.1"/>
    </source>
</evidence>
<dbReference type="OrthoDB" id="2862147at2"/>
<proteinExistence type="predicted"/>
<sequence>MSHKSKKRKSLLWFGLLVFVFGSLLGACSKTEDSNTAVIKTVLEHEFFGPDEKLMDLMWNPKYKTVVNDKEENKELDQYLEEKYGPYFTDNGLYLFVAAFGGTSYQTFAHDSGYTLNLKSVDAEQNKDLPNFYTFTAKVGYQKGDEKEKTGTVQGNVTFSENEKGEMTKFQYDGDDELRKILQD</sequence>
<comment type="caution">
    <text evidence="1">The sequence shown here is derived from an EMBL/GenBank/DDBJ whole genome shotgun (WGS) entry which is preliminary data.</text>
</comment>
<name>A0A7X2M145_9BACI</name>
<accession>A0A7X2M145</accession>
<evidence type="ECO:0008006" key="3">
    <source>
        <dbReference type="Google" id="ProtNLM"/>
    </source>
</evidence>
<dbReference type="EMBL" id="WKKI01000042">
    <property type="protein sequence ID" value="MRX73684.1"/>
    <property type="molecule type" value="Genomic_DNA"/>
</dbReference>